<comment type="cofactor">
    <cofactor evidence="7">
        <name>Zn(2+)</name>
        <dbReference type="ChEBI" id="CHEBI:29105"/>
    </cofactor>
    <cofactor evidence="7">
        <name>Mg(2+)</name>
        <dbReference type="ChEBI" id="CHEBI:18420"/>
    </cofactor>
    <cofactor evidence="7">
        <name>Co(2+)</name>
        <dbReference type="ChEBI" id="CHEBI:48828"/>
    </cofactor>
    <text evidence="7">Binds 1 divalent metal cation per subunit. Can use ions such as Zn(2+), Mg(2+) or Co(2+).</text>
</comment>
<evidence type="ECO:0000313" key="8">
    <source>
        <dbReference type="EMBL" id="QNT68558.1"/>
    </source>
</evidence>
<keyword evidence="9" id="KW-1185">Reference proteome</keyword>
<dbReference type="InterPro" id="IPR037510">
    <property type="entry name" value="PdxA"/>
</dbReference>
<dbReference type="RefSeq" id="WP_190261997.1">
    <property type="nucleotide sequence ID" value="NZ_CP053923.1"/>
</dbReference>
<comment type="catalytic activity">
    <reaction evidence="7">
        <text>4-(phosphooxy)-L-threonine + NAD(+) = 3-amino-2-oxopropyl phosphate + CO2 + NADH</text>
        <dbReference type="Rhea" id="RHEA:32275"/>
        <dbReference type="ChEBI" id="CHEBI:16526"/>
        <dbReference type="ChEBI" id="CHEBI:57279"/>
        <dbReference type="ChEBI" id="CHEBI:57540"/>
        <dbReference type="ChEBI" id="CHEBI:57945"/>
        <dbReference type="ChEBI" id="CHEBI:58452"/>
        <dbReference type="EC" id="1.1.1.262"/>
    </reaction>
</comment>
<evidence type="ECO:0000256" key="4">
    <source>
        <dbReference type="ARBA" id="ARBA00023002"/>
    </source>
</evidence>
<dbReference type="NCBIfam" id="TIGR00557">
    <property type="entry name" value="pdxA"/>
    <property type="match status" value="1"/>
</dbReference>
<evidence type="ECO:0000256" key="3">
    <source>
        <dbReference type="ARBA" id="ARBA00022857"/>
    </source>
</evidence>
<feature type="binding site" evidence="7">
    <location>
        <position position="139"/>
    </location>
    <ligand>
        <name>substrate</name>
    </ligand>
</feature>
<dbReference type="GO" id="GO:0050570">
    <property type="term" value="F:4-hydroxythreonine-4-phosphate dehydrogenase activity"/>
    <property type="evidence" value="ECO:0007669"/>
    <property type="project" value="UniProtKB-UniRule"/>
</dbReference>
<keyword evidence="2 7" id="KW-0479">Metal-binding</keyword>
<dbReference type="GO" id="GO:0008615">
    <property type="term" value="P:pyridoxine biosynthetic process"/>
    <property type="evidence" value="ECO:0007669"/>
    <property type="project" value="UniProtKB-UniRule"/>
</dbReference>
<dbReference type="GO" id="GO:0051287">
    <property type="term" value="F:NAD binding"/>
    <property type="evidence" value="ECO:0007669"/>
    <property type="project" value="InterPro"/>
</dbReference>
<keyword evidence="7" id="KW-0170">Cobalt</keyword>
<feature type="binding site" evidence="7">
    <location>
        <position position="214"/>
    </location>
    <ligand>
        <name>a divalent metal cation</name>
        <dbReference type="ChEBI" id="CHEBI:60240"/>
        <note>ligand shared between dimeric partners</note>
    </ligand>
</feature>
<dbReference type="EC" id="1.1.1.262" evidence="7"/>
<accession>A0A7H1MYM2</accession>
<sequence length="335" mass="34777">MRWERLPLALTMGDPAGIGGELALKAWLGRDQGVPPFLVIDDPARLAAVARRLGLTVPMAEINDAGEALRHFAQALPVLPIRLPVPALPGTPDPANAPAIVTAIETAVRLAMAGEAAAVVTNPIHKKSLYTAGFSFPGHTEFLAALAGGGVPVMMLASPSLRVVPVTVHVSLRTALATLRTDSIIEISTITARSLVQDFGIARPRLAVAGLNPHAGEDGALGEEEASIIAPAVAALRARGIDAHGPLPPDTLFSPATRAGYDAAVCMYHDQALIPIKALDFDRAVNVTLGLPFVRTSPDHGTAFDIAGSGGANPSSLLAALFLAKAMSRRRAMAE</sequence>
<keyword evidence="5 7" id="KW-0520">NAD</keyword>
<gene>
    <name evidence="7 8" type="primary">pdxA</name>
    <name evidence="8" type="ORF">HQ394_03210</name>
</gene>
<dbReference type="AlphaFoldDB" id="A0A7H1MYM2"/>
<comment type="subcellular location">
    <subcellularLocation>
        <location evidence="7">Cytoplasm</location>
    </subcellularLocation>
</comment>
<dbReference type="Proteomes" id="UP000516369">
    <property type="component" value="Chromosome"/>
</dbReference>
<protein>
    <recommendedName>
        <fullName evidence="7">4-hydroxythreonine-4-phosphate dehydrogenase</fullName>
        <ecNumber evidence="7">1.1.1.262</ecNumber>
    </recommendedName>
    <alternativeName>
        <fullName evidence="7">4-(phosphohydroxy)-L-threonine dehydrogenase</fullName>
    </alternativeName>
</protein>
<evidence type="ECO:0000256" key="2">
    <source>
        <dbReference type="ARBA" id="ARBA00022723"/>
    </source>
</evidence>
<dbReference type="PANTHER" id="PTHR30004">
    <property type="entry name" value="4-HYDROXYTHREONINE-4-PHOSPHATE DEHYDROGENASE"/>
    <property type="match status" value="1"/>
</dbReference>
<dbReference type="PANTHER" id="PTHR30004:SF6">
    <property type="entry name" value="D-THREONATE 4-PHOSPHATE DEHYDROGENASE"/>
    <property type="match status" value="1"/>
</dbReference>
<evidence type="ECO:0000313" key="9">
    <source>
        <dbReference type="Proteomes" id="UP000516369"/>
    </source>
</evidence>
<dbReference type="GO" id="GO:0042823">
    <property type="term" value="P:pyridoxal phosphate biosynthetic process"/>
    <property type="evidence" value="ECO:0007669"/>
    <property type="project" value="UniProtKB-UniRule"/>
</dbReference>
<feature type="binding site" evidence="7">
    <location>
        <position position="169"/>
    </location>
    <ligand>
        <name>a divalent metal cation</name>
        <dbReference type="ChEBI" id="CHEBI:60240"/>
        <note>ligand shared between dimeric partners</note>
    </ligand>
</feature>
<evidence type="ECO:0000256" key="6">
    <source>
        <dbReference type="ARBA" id="ARBA00023096"/>
    </source>
</evidence>
<dbReference type="SUPFAM" id="SSF53659">
    <property type="entry name" value="Isocitrate/Isopropylmalate dehydrogenase-like"/>
    <property type="match status" value="1"/>
</dbReference>
<dbReference type="Gene3D" id="3.40.718.10">
    <property type="entry name" value="Isopropylmalate Dehydrogenase"/>
    <property type="match status" value="1"/>
</dbReference>
<dbReference type="GO" id="GO:0008270">
    <property type="term" value="F:zinc ion binding"/>
    <property type="evidence" value="ECO:0007669"/>
    <property type="project" value="UniProtKB-UniRule"/>
</dbReference>
<reference evidence="8 9" key="1">
    <citation type="submission" date="2020-05" db="EMBL/GenBank/DDBJ databases">
        <title>Complete closed genome sequence of Defluviicoccus vanus.</title>
        <authorList>
            <person name="Bessarab I."/>
            <person name="Arumugam K."/>
            <person name="Maszenan A.M."/>
            <person name="Seviour R.J."/>
            <person name="Williams R.B."/>
        </authorList>
    </citation>
    <scope>NUCLEOTIDE SEQUENCE [LARGE SCALE GENOMIC DNA]</scope>
    <source>
        <strain evidence="8 9">Ben 114</strain>
    </source>
</reference>
<keyword evidence="3 7" id="KW-0521">NADP</keyword>
<comment type="subunit">
    <text evidence="7">Homodimer.</text>
</comment>
<comment type="similarity">
    <text evidence="7">Belongs to the PdxA family.</text>
</comment>
<evidence type="ECO:0000256" key="5">
    <source>
        <dbReference type="ARBA" id="ARBA00023027"/>
    </source>
</evidence>
<keyword evidence="7" id="KW-0460">Magnesium</keyword>
<keyword evidence="7" id="KW-0862">Zinc</keyword>
<dbReference type="Pfam" id="PF04166">
    <property type="entry name" value="PdxA"/>
    <property type="match status" value="1"/>
</dbReference>
<feature type="binding site" evidence="7">
    <location>
        <position position="277"/>
    </location>
    <ligand>
        <name>substrate</name>
    </ligand>
</feature>
<evidence type="ECO:0000256" key="1">
    <source>
        <dbReference type="ARBA" id="ARBA00022490"/>
    </source>
</evidence>
<name>A0A7H1MYM2_9PROT</name>
<feature type="binding site" evidence="7">
    <location>
        <position position="295"/>
    </location>
    <ligand>
        <name>substrate</name>
    </ligand>
</feature>
<dbReference type="EMBL" id="CP053923">
    <property type="protein sequence ID" value="QNT68558.1"/>
    <property type="molecule type" value="Genomic_DNA"/>
</dbReference>
<dbReference type="GO" id="GO:0050897">
    <property type="term" value="F:cobalt ion binding"/>
    <property type="evidence" value="ECO:0007669"/>
    <property type="project" value="UniProtKB-UniRule"/>
</dbReference>
<dbReference type="UniPathway" id="UPA00244">
    <property type="reaction ID" value="UER00312"/>
</dbReference>
<dbReference type="HAMAP" id="MF_00536">
    <property type="entry name" value="PdxA"/>
    <property type="match status" value="1"/>
</dbReference>
<dbReference type="GO" id="GO:0000287">
    <property type="term" value="F:magnesium ion binding"/>
    <property type="evidence" value="ECO:0007669"/>
    <property type="project" value="UniProtKB-UniRule"/>
</dbReference>
<keyword evidence="4 7" id="KW-0560">Oxidoreductase</keyword>
<keyword evidence="6 7" id="KW-0664">Pyridoxine biosynthesis</keyword>
<dbReference type="GO" id="GO:0005737">
    <property type="term" value="C:cytoplasm"/>
    <property type="evidence" value="ECO:0007669"/>
    <property type="project" value="UniProtKB-SubCell"/>
</dbReference>
<dbReference type="NCBIfam" id="NF003699">
    <property type="entry name" value="PRK05312.1"/>
    <property type="match status" value="1"/>
</dbReference>
<comment type="miscellaneous">
    <text evidence="7">The active site is located at the dimer interface.</text>
</comment>
<proteinExistence type="inferred from homology"/>
<comment type="pathway">
    <text evidence="7">Cofactor biosynthesis; pyridoxine 5'-phosphate biosynthesis; pyridoxine 5'-phosphate from D-erythrose 4-phosphate: step 4/5.</text>
</comment>
<feature type="binding site" evidence="7">
    <location>
        <position position="286"/>
    </location>
    <ligand>
        <name>substrate</name>
    </ligand>
</feature>
<keyword evidence="1 7" id="KW-0963">Cytoplasm</keyword>
<organism evidence="8 9">
    <name type="scientific">Defluviicoccus vanus</name>
    <dbReference type="NCBI Taxonomy" id="111831"/>
    <lineage>
        <taxon>Bacteria</taxon>
        <taxon>Pseudomonadati</taxon>
        <taxon>Pseudomonadota</taxon>
        <taxon>Alphaproteobacteria</taxon>
        <taxon>Rhodospirillales</taxon>
        <taxon>Rhodospirillaceae</taxon>
        <taxon>Defluviicoccus</taxon>
    </lineage>
</organism>
<dbReference type="InterPro" id="IPR005255">
    <property type="entry name" value="PdxA_fam"/>
</dbReference>
<comment type="function">
    <text evidence="7">Catalyzes the NAD(P)-dependent oxidation of 4-(phosphooxy)-L-threonine (HTP) into 2-amino-3-oxo-4-(phosphooxy)butyric acid which spontaneously decarboxylates to form 3-amino-2-oxopropyl phosphate (AHAP).</text>
</comment>
<dbReference type="KEGG" id="dvn:HQ394_03210"/>
<feature type="binding site" evidence="7">
    <location>
        <position position="269"/>
    </location>
    <ligand>
        <name>a divalent metal cation</name>
        <dbReference type="ChEBI" id="CHEBI:60240"/>
        <note>ligand shared between dimeric partners</note>
    </ligand>
</feature>
<feature type="binding site" evidence="7">
    <location>
        <position position="140"/>
    </location>
    <ligand>
        <name>substrate</name>
    </ligand>
</feature>
<evidence type="ECO:0000256" key="7">
    <source>
        <dbReference type="HAMAP-Rule" id="MF_00536"/>
    </source>
</evidence>